<dbReference type="PANTHER" id="PTHR32060:SF30">
    <property type="entry name" value="CARBOXY-TERMINAL PROCESSING PROTEASE CTPA"/>
    <property type="match status" value="1"/>
</dbReference>
<evidence type="ECO:0000256" key="1">
    <source>
        <dbReference type="SAM" id="SignalP"/>
    </source>
</evidence>
<dbReference type="GO" id="GO:0004175">
    <property type="term" value="F:endopeptidase activity"/>
    <property type="evidence" value="ECO:0007669"/>
    <property type="project" value="TreeGrafter"/>
</dbReference>
<dbReference type="GO" id="GO:0006508">
    <property type="term" value="P:proteolysis"/>
    <property type="evidence" value="ECO:0007669"/>
    <property type="project" value="InterPro"/>
</dbReference>
<dbReference type="SUPFAM" id="SSF52096">
    <property type="entry name" value="ClpP/crotonase"/>
    <property type="match status" value="1"/>
</dbReference>
<dbReference type="CDD" id="cd07561">
    <property type="entry name" value="Peptidase_S41_CPP_like"/>
    <property type="match status" value="1"/>
</dbReference>
<dbReference type="AlphaFoldDB" id="A0A1I5YH68"/>
<dbReference type="Gene3D" id="2.30.42.10">
    <property type="match status" value="1"/>
</dbReference>
<dbReference type="GO" id="GO:0007165">
    <property type="term" value="P:signal transduction"/>
    <property type="evidence" value="ECO:0007669"/>
    <property type="project" value="TreeGrafter"/>
</dbReference>
<reference evidence="3 4" key="1">
    <citation type="submission" date="2016-10" db="EMBL/GenBank/DDBJ databases">
        <authorList>
            <person name="de Groot N.N."/>
        </authorList>
    </citation>
    <scope>NUCLEOTIDE SEQUENCE [LARGE SCALE GENOMIC DNA]</scope>
    <source>
        <strain evidence="3 4">DSM 28286</strain>
    </source>
</reference>
<dbReference type="Gene3D" id="3.90.226.10">
    <property type="entry name" value="2-enoyl-CoA Hydratase, Chain A, domain 1"/>
    <property type="match status" value="1"/>
</dbReference>
<dbReference type="GO" id="GO:0008236">
    <property type="term" value="F:serine-type peptidase activity"/>
    <property type="evidence" value="ECO:0007669"/>
    <property type="project" value="InterPro"/>
</dbReference>
<dbReference type="PANTHER" id="PTHR32060">
    <property type="entry name" value="TAIL-SPECIFIC PROTEASE"/>
    <property type="match status" value="1"/>
</dbReference>
<dbReference type="InterPro" id="IPR029045">
    <property type="entry name" value="ClpP/crotonase-like_dom_sf"/>
</dbReference>
<evidence type="ECO:0000313" key="4">
    <source>
        <dbReference type="Proteomes" id="UP000199031"/>
    </source>
</evidence>
<dbReference type="InterPro" id="IPR005151">
    <property type="entry name" value="Tail-specific_protease"/>
</dbReference>
<feature type="domain" description="Tail specific protease" evidence="2">
    <location>
        <begin position="192"/>
        <end position="384"/>
    </location>
</feature>
<proteinExistence type="predicted"/>
<dbReference type="Gene3D" id="3.30.750.170">
    <property type="match status" value="1"/>
</dbReference>
<organism evidence="3 4">
    <name type="scientific">Parafilimonas terrae</name>
    <dbReference type="NCBI Taxonomy" id="1465490"/>
    <lineage>
        <taxon>Bacteria</taxon>
        <taxon>Pseudomonadati</taxon>
        <taxon>Bacteroidota</taxon>
        <taxon>Chitinophagia</taxon>
        <taxon>Chitinophagales</taxon>
        <taxon>Chitinophagaceae</taxon>
        <taxon>Parafilimonas</taxon>
    </lineage>
</organism>
<evidence type="ECO:0000259" key="2">
    <source>
        <dbReference type="SMART" id="SM00245"/>
    </source>
</evidence>
<keyword evidence="4" id="KW-1185">Reference proteome</keyword>
<dbReference type="PROSITE" id="PS51257">
    <property type="entry name" value="PROKAR_LIPOPROTEIN"/>
    <property type="match status" value="1"/>
</dbReference>
<protein>
    <submittedName>
        <fullName evidence="3">Peptidase family S41</fullName>
    </submittedName>
</protein>
<dbReference type="InterPro" id="IPR036034">
    <property type="entry name" value="PDZ_sf"/>
</dbReference>
<dbReference type="Pfam" id="PF18294">
    <property type="entry name" value="Pept_S41_N"/>
    <property type="match status" value="1"/>
</dbReference>
<feature type="chain" id="PRO_5011762633" evidence="1">
    <location>
        <begin position="19"/>
        <end position="466"/>
    </location>
</feature>
<dbReference type="EMBL" id="FOXQ01000012">
    <property type="protein sequence ID" value="SFQ43544.1"/>
    <property type="molecule type" value="Genomic_DNA"/>
</dbReference>
<name>A0A1I5YH68_9BACT</name>
<dbReference type="InterPro" id="IPR041613">
    <property type="entry name" value="Pept_S41_N"/>
</dbReference>
<dbReference type="Proteomes" id="UP000199031">
    <property type="component" value="Unassembled WGS sequence"/>
</dbReference>
<feature type="signal peptide" evidence="1">
    <location>
        <begin position="1"/>
        <end position="18"/>
    </location>
</feature>
<evidence type="ECO:0000313" key="3">
    <source>
        <dbReference type="EMBL" id="SFQ43544.1"/>
    </source>
</evidence>
<keyword evidence="1" id="KW-0732">Signal</keyword>
<sequence>MRKISSAALFAITILFFASCQKSIDDTNATPPDDSTGSQTPSADDLVKDTVLLICQDVYLWNTQIPANFDARSYASPVEEMEAIRQYSHETGFADPVDRFSFAVKQDEWDNVSTGVAEDFGMSVFFNTPTDLRVKYAEVASPSGMAGIKRGWQILKINGNSQIDTNAATINRIVDAVFYSESTRFTFKKPDGSATELTLHAGTYQTHPIFADSVYAVNGKQVGYLALNSFLGDTTAIYTEFSRIFSGFQSKNVSEMIVDLRYNGGGYVSMAEKLANYLAPVASNNQVMYTETFNANYTDFNTTALYKKLGSLNIDKIYFIVSDNTASASELLINALSPFVEEKLVGPAYNTYGKPVGFFPIPVGDWYTFPISFKTVNKNGYGNYFDGFTIDHPTWDGLDKDWGDTEENCLHSVLTYIQTGVFGYANNGNGNISNAAVSRNVRAINKKIQSRTVFTGAVAKEKLLRR</sequence>
<dbReference type="GO" id="GO:0030288">
    <property type="term" value="C:outer membrane-bounded periplasmic space"/>
    <property type="evidence" value="ECO:0007669"/>
    <property type="project" value="TreeGrafter"/>
</dbReference>
<gene>
    <name evidence="3" type="ORF">SAMN05444277_11242</name>
</gene>
<dbReference type="RefSeq" id="WP_090661317.1">
    <property type="nucleotide sequence ID" value="NZ_FOXQ01000012.1"/>
</dbReference>
<dbReference type="STRING" id="1465490.SAMN05444277_11242"/>
<dbReference type="Pfam" id="PF03572">
    <property type="entry name" value="Peptidase_S41"/>
    <property type="match status" value="1"/>
</dbReference>
<dbReference type="SMART" id="SM00245">
    <property type="entry name" value="TSPc"/>
    <property type="match status" value="1"/>
</dbReference>
<dbReference type="OrthoDB" id="7168509at2"/>
<accession>A0A1I5YH68</accession>